<feature type="region of interest" description="Disordered" evidence="1">
    <location>
        <begin position="42"/>
        <end position="118"/>
    </location>
</feature>
<gene>
    <name evidence="2" type="primary">CG7546</name>
</gene>
<feature type="compositionally biased region" description="Low complexity" evidence="1">
    <location>
        <begin position="54"/>
        <end position="67"/>
    </location>
</feature>
<dbReference type="HOGENOM" id="CLU_006890_0_0_1"/>
<dbReference type="Bgee" id="FBgn0035793">
    <property type="expression patterns" value="Expressed in adult midgut enterocyte in digestive tract and 187 other cell types or tissues"/>
</dbReference>
<feature type="region of interest" description="Disordered" evidence="1">
    <location>
        <begin position="191"/>
        <end position="224"/>
    </location>
</feature>
<dbReference type="VEuPathDB" id="VectorBase:FBgn0035793"/>
<reference evidence="2" key="1">
    <citation type="submission" date="2006-03" db="EMBL/GenBank/DDBJ databases">
        <authorList>
            <person name="Stapleton M."/>
            <person name="Carlson J."/>
            <person name="Chavez C."/>
            <person name="Frise E."/>
            <person name="George R."/>
            <person name="Pacleb J."/>
            <person name="Park S."/>
            <person name="Wan K."/>
            <person name="Yu C."/>
            <person name="Celniker S."/>
        </authorList>
    </citation>
    <scope>NUCLEOTIDE SEQUENCE</scope>
</reference>
<feature type="compositionally biased region" description="Polar residues" evidence="1">
    <location>
        <begin position="69"/>
        <end position="106"/>
    </location>
</feature>
<name>Q1WWG9_DROME</name>
<dbReference type="PANTHER" id="PTHR15204:SF0">
    <property type="entry name" value="LARGE PROLINE-RICH PROTEIN BAG6"/>
    <property type="match status" value="1"/>
</dbReference>
<proteinExistence type="evidence at transcript level"/>
<feature type="compositionally biased region" description="Polar residues" evidence="1">
    <location>
        <begin position="145"/>
        <end position="156"/>
    </location>
</feature>
<feature type="compositionally biased region" description="Polar residues" evidence="1">
    <location>
        <begin position="210"/>
        <end position="224"/>
    </location>
</feature>
<dbReference type="EMBL" id="BT024937">
    <property type="protein sequence ID" value="ABE01167.1"/>
    <property type="molecule type" value="mRNA"/>
</dbReference>
<dbReference type="ExpressionAtlas" id="Q1WWG9">
    <property type="expression patterns" value="baseline and differential"/>
</dbReference>
<sequence length="575" mass="61636">MARIIQAMVNGQRPNDIHVEFNAPNVMSINLPVHVMTTVRQAPAAGSNETADQSASESSSPESAPASGNGESPNAASTSSGTRSGDQRANTLPTTATQTRSTSRPQIQIGGNNNWGGRIAPTHTAFDRFLPCNSHHIREPEQLLQNNSTSRSTSTAPAGGATVVPPTSAAVTRPASVGSAVAAVGDTAASPSGEAAPIASTTPAAPLQTVLPTSTPTPRGDSNNLRSQLRTFLNDSLFVGVPINEQTIPGAIGRALDWFGESLVYLPQYERPEYNSRDSVCNILRVSLRLIIELCNGAPAGVDSAQFEQSLKQICDQFRKRLYSVLFLCLGSANAELYWRQLMRLLCAPMRSNFRNEALQFLCIYIDPTIPAQTDTVDAQQFLVLRSIQAAPPTAADEQQLQEQTLDTDVEMSEVTASGSNSSPADELPAVIVGSEPWHMSFPNDWLPVITRDLQTQAEQSNRPQPPFSDAYISGMSAKRRKIIQSEKPTASVECLIANGVQRAIQSVGLGGSNGGSALNASISMDTVIGSIAHDSTIQAAYTDAVRNSLKERTERDVDFKTSKYPQIAKFTEQK</sequence>
<feature type="compositionally biased region" description="Low complexity" evidence="1">
    <location>
        <begin position="191"/>
        <end position="206"/>
    </location>
</feature>
<evidence type="ECO:0000256" key="1">
    <source>
        <dbReference type="SAM" id="MobiDB-lite"/>
    </source>
</evidence>
<protein>
    <submittedName>
        <fullName evidence="2">IP16068p</fullName>
    </submittedName>
</protein>
<evidence type="ECO:0000313" key="2">
    <source>
        <dbReference type="EMBL" id="ABE01167.1"/>
    </source>
</evidence>
<feature type="region of interest" description="Disordered" evidence="1">
    <location>
        <begin position="145"/>
        <end position="166"/>
    </location>
</feature>
<organism evidence="2">
    <name type="scientific">Drosophila melanogaster</name>
    <name type="common">Fruit fly</name>
    <dbReference type="NCBI Taxonomy" id="7227"/>
    <lineage>
        <taxon>Eukaryota</taxon>
        <taxon>Metazoa</taxon>
        <taxon>Ecdysozoa</taxon>
        <taxon>Arthropoda</taxon>
        <taxon>Hexapoda</taxon>
        <taxon>Insecta</taxon>
        <taxon>Pterygota</taxon>
        <taxon>Neoptera</taxon>
        <taxon>Endopterygota</taxon>
        <taxon>Diptera</taxon>
        <taxon>Brachycera</taxon>
        <taxon>Muscomorpha</taxon>
        <taxon>Ephydroidea</taxon>
        <taxon>Drosophilidae</taxon>
        <taxon>Drosophila</taxon>
        <taxon>Sophophora</taxon>
    </lineage>
</organism>
<dbReference type="PeptideAtlas" id="Q1WWG9"/>
<dbReference type="PANTHER" id="PTHR15204">
    <property type="entry name" value="LARGE PROLINE-RICH PROTEIN BAG6"/>
    <property type="match status" value="1"/>
</dbReference>
<accession>Q1WWG9</accession>
<dbReference type="OrthoDB" id="1885901at2759"/>
<dbReference type="AlphaFoldDB" id="Q1WWG9"/>